<feature type="transmembrane region" description="Helical" evidence="1">
    <location>
        <begin position="50"/>
        <end position="70"/>
    </location>
</feature>
<keyword evidence="1" id="KW-1133">Transmembrane helix</keyword>
<organism evidence="2">
    <name type="scientific">uncultured Aureispira sp</name>
    <dbReference type="NCBI Taxonomy" id="1331704"/>
    <lineage>
        <taxon>Bacteria</taxon>
        <taxon>Pseudomonadati</taxon>
        <taxon>Bacteroidota</taxon>
        <taxon>Saprospiria</taxon>
        <taxon>Saprospirales</taxon>
        <taxon>Saprospiraceae</taxon>
        <taxon>Aureispira</taxon>
        <taxon>environmental samples</taxon>
    </lineage>
</organism>
<name>A0A6S6S258_9BACT</name>
<feature type="transmembrane region" description="Helical" evidence="1">
    <location>
        <begin position="76"/>
        <end position="98"/>
    </location>
</feature>
<proteinExistence type="predicted"/>
<dbReference type="EMBL" id="CACVAQ010000088">
    <property type="protein sequence ID" value="CAA6803650.1"/>
    <property type="molecule type" value="Genomic_DNA"/>
</dbReference>
<accession>A0A6S6S258</accession>
<dbReference type="AlphaFoldDB" id="A0A6S6S258"/>
<sequence>MQTLVSFSENDLERLYLTYKRNFKNYSKIKNKVIGEDAEIQYKRNRKSSIFFFIALTFIIVISSVFSLVADHMNSFIALWMIWGIAAVLFFIGFTSYYKNSSKILQQNQAFFDKFEAIANKNESLDGFRMNWS</sequence>
<keyword evidence="1" id="KW-0472">Membrane</keyword>
<gene>
    <name evidence="2" type="ORF">HELGO_WM32783</name>
</gene>
<evidence type="ECO:0000256" key="1">
    <source>
        <dbReference type="SAM" id="Phobius"/>
    </source>
</evidence>
<reference evidence="2" key="1">
    <citation type="submission" date="2020-01" db="EMBL/GenBank/DDBJ databases">
        <authorList>
            <person name="Meier V. D."/>
            <person name="Meier V D."/>
        </authorList>
    </citation>
    <scope>NUCLEOTIDE SEQUENCE</scope>
    <source>
        <strain evidence="2">HLG_WM_MAG_10</strain>
    </source>
</reference>
<keyword evidence="1" id="KW-0812">Transmembrane</keyword>
<evidence type="ECO:0000313" key="2">
    <source>
        <dbReference type="EMBL" id="CAA6803650.1"/>
    </source>
</evidence>
<protein>
    <submittedName>
        <fullName evidence="2">Uncharacterized protein</fullName>
    </submittedName>
</protein>